<comment type="subcellular location">
    <subcellularLocation>
        <location evidence="1">Cytoplasm</location>
    </subcellularLocation>
</comment>
<sequence length="386" mass="43826">MSCPHSCIPDQNIPLTRKEKEMAPIFLIRTNSDNVVYPPINLYESFIESCKQYKVIGEEGKLTKSIVNENLEYVLQKREDEIEEDRPDDSFQLGQIMFEKERYSQALKHFKNAILKYDDPRAKYQVAVMLFDDLLEFEDRMQYENPQVTAFYMMEGLLSLDRGVGSPKGNAEIVDAAAFNLYLAYLQGWGVKQSDEKALKYLLKSARFGQTRVSVLAQTTLGYFYASPDHFDLAEAFHWHSEACHNGSIESQAVIGVLYMFGMGVRKDWCSALSCLREASKCGSIFAKGLLSLLYFIRQLYTNASRTAYSLAFNQDLKNEPNSGPDASTFAKRGLAVACFVYATCLDRGVGVEKDEQLAKSLYSRSIHTDPITASKLQNMLIREEF</sequence>
<dbReference type="InterPro" id="IPR052323">
    <property type="entry name" value="LRP2-binding"/>
</dbReference>
<comment type="function">
    <text evidence="5">May act as an adapter that regulates LRP2 function.</text>
</comment>
<dbReference type="AlphaFoldDB" id="A0A5K3F3P4"/>
<evidence type="ECO:0000256" key="6">
    <source>
        <dbReference type="ARBA" id="ARBA00039954"/>
    </source>
</evidence>
<name>A0A5K3F3P4_MESCO</name>
<evidence type="ECO:0000256" key="4">
    <source>
        <dbReference type="ARBA" id="ARBA00022803"/>
    </source>
</evidence>
<evidence type="ECO:0000256" key="3">
    <source>
        <dbReference type="ARBA" id="ARBA00022737"/>
    </source>
</evidence>
<dbReference type="SMART" id="SM00671">
    <property type="entry name" value="SEL1"/>
    <property type="match status" value="4"/>
</dbReference>
<dbReference type="WBParaSite" id="MCU_004635-RA">
    <property type="protein sequence ID" value="MCU_004635-RA"/>
    <property type="gene ID" value="MCU_004635"/>
</dbReference>
<accession>A0A5K3F3P4</accession>
<dbReference type="Gene3D" id="1.25.40.10">
    <property type="entry name" value="Tetratricopeptide repeat domain"/>
    <property type="match status" value="1"/>
</dbReference>
<keyword evidence="4" id="KW-0802">TPR repeat</keyword>
<dbReference type="PANTHER" id="PTHR44554">
    <property type="entry name" value="LRP2-BINDING PROTEIN"/>
    <property type="match status" value="1"/>
</dbReference>
<reference evidence="7" key="1">
    <citation type="submission" date="2019-11" db="UniProtKB">
        <authorList>
            <consortium name="WormBaseParasite"/>
        </authorList>
    </citation>
    <scope>IDENTIFICATION</scope>
</reference>
<evidence type="ECO:0000256" key="5">
    <source>
        <dbReference type="ARBA" id="ARBA00037614"/>
    </source>
</evidence>
<dbReference type="InterPro" id="IPR011990">
    <property type="entry name" value="TPR-like_helical_dom_sf"/>
</dbReference>
<dbReference type="SUPFAM" id="SSF81901">
    <property type="entry name" value="HCP-like"/>
    <property type="match status" value="2"/>
</dbReference>
<dbReference type="Pfam" id="PF08238">
    <property type="entry name" value="Sel1"/>
    <property type="match status" value="4"/>
</dbReference>
<keyword evidence="3" id="KW-0677">Repeat</keyword>
<dbReference type="InterPro" id="IPR006597">
    <property type="entry name" value="Sel1-like"/>
</dbReference>
<evidence type="ECO:0000256" key="2">
    <source>
        <dbReference type="ARBA" id="ARBA00022490"/>
    </source>
</evidence>
<keyword evidence="2" id="KW-0963">Cytoplasm</keyword>
<protein>
    <recommendedName>
        <fullName evidence="6">LRP2-binding protein</fullName>
    </recommendedName>
</protein>
<organism evidence="7">
    <name type="scientific">Mesocestoides corti</name>
    <name type="common">Flatworm</name>
    <dbReference type="NCBI Taxonomy" id="53468"/>
    <lineage>
        <taxon>Eukaryota</taxon>
        <taxon>Metazoa</taxon>
        <taxon>Spiralia</taxon>
        <taxon>Lophotrochozoa</taxon>
        <taxon>Platyhelminthes</taxon>
        <taxon>Cestoda</taxon>
        <taxon>Eucestoda</taxon>
        <taxon>Cyclophyllidea</taxon>
        <taxon>Mesocestoididae</taxon>
        <taxon>Mesocestoides</taxon>
    </lineage>
</organism>
<evidence type="ECO:0000256" key="1">
    <source>
        <dbReference type="ARBA" id="ARBA00004496"/>
    </source>
</evidence>
<dbReference type="GO" id="GO:0005737">
    <property type="term" value="C:cytoplasm"/>
    <property type="evidence" value="ECO:0007669"/>
    <property type="project" value="UniProtKB-SubCell"/>
</dbReference>
<dbReference type="PANTHER" id="PTHR44554:SF1">
    <property type="entry name" value="LRP2-BINDING PROTEIN"/>
    <property type="match status" value="1"/>
</dbReference>
<evidence type="ECO:0000313" key="7">
    <source>
        <dbReference type="WBParaSite" id="MCU_004635-RA"/>
    </source>
</evidence>
<proteinExistence type="predicted"/>